<keyword evidence="3" id="KW-1185">Reference proteome</keyword>
<evidence type="ECO:0000313" key="2">
    <source>
        <dbReference type="EMBL" id="GAA0922518.1"/>
    </source>
</evidence>
<evidence type="ECO:0000256" key="1">
    <source>
        <dbReference type="SAM" id="MobiDB-lite"/>
    </source>
</evidence>
<dbReference type="EMBL" id="BAAAHP010000014">
    <property type="protein sequence ID" value="GAA0922518.1"/>
    <property type="molecule type" value="Genomic_DNA"/>
</dbReference>
<dbReference type="Proteomes" id="UP001499967">
    <property type="component" value="Unassembled WGS sequence"/>
</dbReference>
<protein>
    <submittedName>
        <fullName evidence="2">Uncharacterized protein</fullName>
    </submittedName>
</protein>
<accession>A0ABP3ZI63</accession>
<evidence type="ECO:0000313" key="3">
    <source>
        <dbReference type="Proteomes" id="UP001499967"/>
    </source>
</evidence>
<feature type="compositionally biased region" description="Basic and acidic residues" evidence="1">
    <location>
        <begin position="82"/>
        <end position="93"/>
    </location>
</feature>
<name>A0ABP3ZI63_9PSEU</name>
<dbReference type="Gene3D" id="3.20.20.70">
    <property type="entry name" value="Aldolase class I"/>
    <property type="match status" value="1"/>
</dbReference>
<gene>
    <name evidence="2" type="ORF">GCM10009559_06110</name>
</gene>
<dbReference type="InterPro" id="IPR013785">
    <property type="entry name" value="Aldolase_TIM"/>
</dbReference>
<feature type="region of interest" description="Disordered" evidence="1">
    <location>
        <begin position="52"/>
        <end position="93"/>
    </location>
</feature>
<proteinExistence type="predicted"/>
<reference evidence="3" key="1">
    <citation type="journal article" date="2019" name="Int. J. Syst. Evol. Microbiol.">
        <title>The Global Catalogue of Microorganisms (GCM) 10K type strain sequencing project: providing services to taxonomists for standard genome sequencing and annotation.</title>
        <authorList>
            <consortium name="The Broad Institute Genomics Platform"/>
            <consortium name="The Broad Institute Genome Sequencing Center for Infectious Disease"/>
            <person name="Wu L."/>
            <person name="Ma J."/>
        </authorList>
    </citation>
    <scope>NUCLEOTIDE SEQUENCE [LARGE SCALE GENOMIC DNA]</scope>
    <source>
        <strain evidence="3">JCM 11117</strain>
    </source>
</reference>
<comment type="caution">
    <text evidence="2">The sequence shown here is derived from an EMBL/GenBank/DDBJ whole genome shotgun (WGS) entry which is preliminary data.</text>
</comment>
<sequence>MLCCTVPTARSRLSGRPFRTIQIGLAQKFSWDFAGEVPLILKLNGKTDIPPDDEALSPVHASLEEPCSSAQRCGTGRPGGAEPREEVAEVGHG</sequence>
<organism evidence="2 3">
    <name type="scientific">Pseudonocardia zijingensis</name>
    <dbReference type="NCBI Taxonomy" id="153376"/>
    <lineage>
        <taxon>Bacteria</taxon>
        <taxon>Bacillati</taxon>
        <taxon>Actinomycetota</taxon>
        <taxon>Actinomycetes</taxon>
        <taxon>Pseudonocardiales</taxon>
        <taxon>Pseudonocardiaceae</taxon>
        <taxon>Pseudonocardia</taxon>
    </lineage>
</organism>